<proteinExistence type="predicted"/>
<dbReference type="Gene3D" id="3.40.720.10">
    <property type="entry name" value="Alkaline Phosphatase, subunit A"/>
    <property type="match status" value="1"/>
</dbReference>
<dbReference type="AlphaFoldDB" id="A0A5E7VF01"/>
<reference evidence="3 4" key="1">
    <citation type="submission" date="2019-09" db="EMBL/GenBank/DDBJ databases">
        <authorList>
            <person name="Chandra G."/>
            <person name="Truman W A."/>
        </authorList>
    </citation>
    <scope>NUCLEOTIDE SEQUENCE [LARGE SCALE GENOMIC DNA]</scope>
    <source>
        <strain evidence="3">PS928</strain>
    </source>
</reference>
<sequence precursor="true">MRLRLLSSMQRIGGILSAIVLATSLGTAQAADKQPNILVIFGDDVGWMNISSYGGDILGVSTPNIDRIGQEGMRLTSFYGQASCTAGRSAFITGQLPVRTGLTTVGMPGSATGLQKEDPTLAEVLKSKGYATGLFGKNHLGDREEHLPHRHGFDEFWGNLYHLNANEDLEDMDRPQAPAYQKLFNPRGIISGTADGPTKDEGPLTVKRMETFDDEITAKSIDFMQRQVKADKPFFVWHNASRLHVFLHLKKESQGKSRASKTADIYGDALAEHDGHVGELLKSLDDLGIADNTIVLYTTDNGAYQYMWPEGGTSPFRGDKGTTWEGGVRVPAVVRWPGHIPAGKVSAEIFSMEDWFPTLAAFAGEPDTVQKLKAGTQYNGNAYKVHLDGFDQRSFLTGQQPNSNRNLLFYYDESEFTALRTGPWKITFRAKLDGKWDNPLVSLGRPLVTNLRMDPFERQDGDLNRQLAERKTWLLLPALGQMIQHLQSFKEFPPRQKPLSADISKLIEQIKAGELSL</sequence>
<dbReference type="InterPro" id="IPR017850">
    <property type="entry name" value="Alkaline_phosphatase_core_sf"/>
</dbReference>
<organism evidence="3 4">
    <name type="scientific">Pseudomonas fluorescens</name>
    <dbReference type="NCBI Taxonomy" id="294"/>
    <lineage>
        <taxon>Bacteria</taxon>
        <taxon>Pseudomonadati</taxon>
        <taxon>Pseudomonadota</taxon>
        <taxon>Gammaproteobacteria</taxon>
        <taxon>Pseudomonadales</taxon>
        <taxon>Pseudomonadaceae</taxon>
        <taxon>Pseudomonas</taxon>
    </lineage>
</organism>
<dbReference type="InterPro" id="IPR052701">
    <property type="entry name" value="GAG_Ulvan_Degrading_Sulfatases"/>
</dbReference>
<dbReference type="CDD" id="cd16142">
    <property type="entry name" value="ARS_like"/>
    <property type="match status" value="1"/>
</dbReference>
<name>A0A5E7VF01_PSEFL</name>
<protein>
    <recommendedName>
        <fullName evidence="2">Sulfatase N-terminal domain-containing protein</fullName>
    </recommendedName>
</protein>
<dbReference type="PANTHER" id="PTHR43751">
    <property type="entry name" value="SULFATASE"/>
    <property type="match status" value="1"/>
</dbReference>
<dbReference type="InterPro" id="IPR000917">
    <property type="entry name" value="Sulfatase_N"/>
</dbReference>
<gene>
    <name evidence="3" type="ORF">PS928_05053</name>
</gene>
<dbReference type="Gene3D" id="3.30.1120.10">
    <property type="match status" value="1"/>
</dbReference>
<evidence type="ECO:0000313" key="4">
    <source>
        <dbReference type="Proteomes" id="UP000381378"/>
    </source>
</evidence>
<dbReference type="RefSeq" id="WP_224790982.1">
    <property type="nucleotide sequence ID" value="NZ_CABVJF010000023.1"/>
</dbReference>
<dbReference type="EMBL" id="CABVJF010000023">
    <property type="protein sequence ID" value="VVQ20748.1"/>
    <property type="molecule type" value="Genomic_DNA"/>
</dbReference>
<feature type="domain" description="Sulfatase N-terminal" evidence="2">
    <location>
        <begin position="35"/>
        <end position="364"/>
    </location>
</feature>
<dbReference type="SUPFAM" id="SSF53649">
    <property type="entry name" value="Alkaline phosphatase-like"/>
    <property type="match status" value="1"/>
</dbReference>
<dbReference type="Pfam" id="PF00884">
    <property type="entry name" value="Sulfatase"/>
    <property type="match status" value="1"/>
</dbReference>
<evidence type="ECO:0000313" key="3">
    <source>
        <dbReference type="EMBL" id="VVQ20748.1"/>
    </source>
</evidence>
<keyword evidence="1" id="KW-0732">Signal</keyword>
<accession>A0A5E7VF01</accession>
<feature type="chain" id="PRO_5022871077" description="Sulfatase N-terminal domain-containing protein" evidence="1">
    <location>
        <begin position="31"/>
        <end position="517"/>
    </location>
</feature>
<evidence type="ECO:0000259" key="2">
    <source>
        <dbReference type="Pfam" id="PF00884"/>
    </source>
</evidence>
<evidence type="ECO:0000256" key="1">
    <source>
        <dbReference type="SAM" id="SignalP"/>
    </source>
</evidence>
<dbReference type="Proteomes" id="UP000381378">
    <property type="component" value="Unassembled WGS sequence"/>
</dbReference>
<dbReference type="PANTHER" id="PTHR43751:SF2">
    <property type="entry name" value="SULFATASE N-TERMINAL DOMAIN-CONTAINING PROTEIN"/>
    <property type="match status" value="1"/>
</dbReference>
<feature type="signal peptide" evidence="1">
    <location>
        <begin position="1"/>
        <end position="30"/>
    </location>
</feature>